<evidence type="ECO:0000256" key="4">
    <source>
        <dbReference type="ARBA" id="ARBA00022679"/>
    </source>
</evidence>
<evidence type="ECO:0000259" key="6">
    <source>
        <dbReference type="Pfam" id="PF00535"/>
    </source>
</evidence>
<dbReference type="EMBL" id="CP047166">
    <property type="protein sequence ID" value="QRF68126.1"/>
    <property type="molecule type" value="Genomic_DNA"/>
</dbReference>
<evidence type="ECO:0000256" key="1">
    <source>
        <dbReference type="ARBA" id="ARBA00004236"/>
    </source>
</evidence>
<evidence type="ECO:0000313" key="8">
    <source>
        <dbReference type="Proteomes" id="UP000596387"/>
    </source>
</evidence>
<evidence type="ECO:0000256" key="3">
    <source>
        <dbReference type="ARBA" id="ARBA00022676"/>
    </source>
</evidence>
<keyword evidence="8" id="KW-1185">Reference proteome</keyword>
<feature type="domain" description="Glycosyltransferase 2-like" evidence="6">
    <location>
        <begin position="13"/>
        <end position="142"/>
    </location>
</feature>
<name>A0ABX7FDD6_9RHOB</name>
<dbReference type="Pfam" id="PF00535">
    <property type="entry name" value="Glycos_transf_2"/>
    <property type="match status" value="1"/>
</dbReference>
<organism evidence="7 8">
    <name type="scientific">Ponticoccus alexandrii</name>
    <dbReference type="NCBI Taxonomy" id="1943633"/>
    <lineage>
        <taxon>Bacteria</taxon>
        <taxon>Pseudomonadati</taxon>
        <taxon>Pseudomonadota</taxon>
        <taxon>Alphaproteobacteria</taxon>
        <taxon>Rhodobacterales</taxon>
        <taxon>Roseobacteraceae</taxon>
        <taxon>Ponticoccus</taxon>
    </lineage>
</organism>
<dbReference type="PANTHER" id="PTHR43646:SF2">
    <property type="entry name" value="GLYCOSYLTRANSFERASE 2-LIKE DOMAIN-CONTAINING PROTEIN"/>
    <property type="match status" value="1"/>
</dbReference>
<dbReference type="InterPro" id="IPR029044">
    <property type="entry name" value="Nucleotide-diphossugar_trans"/>
</dbReference>
<dbReference type="Gene3D" id="3.90.550.10">
    <property type="entry name" value="Spore Coat Polysaccharide Biosynthesis Protein SpsA, Chain A"/>
    <property type="match status" value="1"/>
</dbReference>
<keyword evidence="3" id="KW-0328">Glycosyltransferase</keyword>
<gene>
    <name evidence="7" type="ORF">GQA70_18500</name>
</gene>
<evidence type="ECO:0000313" key="7">
    <source>
        <dbReference type="EMBL" id="QRF68126.1"/>
    </source>
</evidence>
<sequence length="286" mass="30631">MTHDTPAGPVALSVILPASNEAALIGDCLAAVLASDWPGSQGAVETLVIANGCHDDTADRARAMQPAFAERGWPLKVLDRAEGGKLGALNAGDALASGPIRVYLDADVTISPPLLHQLAGVLSPDTPLYASGTVEIAAKGAVSRAYARFWRRVPFMVNGVPGCGLFAVNARGRARWGTFPDIISDDTFVRLSFAPEERRKVPAPYRWPIAEGLAALIRVRRRQDAGVRQIERDHPALLANDDKPPFPATKKLALALRDPLAFATYTAVALTVKLSPQSDQSWTRSR</sequence>
<comment type="subcellular location">
    <subcellularLocation>
        <location evidence="1">Cell membrane</location>
    </subcellularLocation>
</comment>
<proteinExistence type="predicted"/>
<dbReference type="Proteomes" id="UP000596387">
    <property type="component" value="Chromosome"/>
</dbReference>
<evidence type="ECO:0000256" key="2">
    <source>
        <dbReference type="ARBA" id="ARBA00022475"/>
    </source>
</evidence>
<protein>
    <submittedName>
        <fullName evidence="7">Glycosyltransferase</fullName>
    </submittedName>
</protein>
<keyword evidence="5" id="KW-0472">Membrane</keyword>
<keyword evidence="4" id="KW-0808">Transferase</keyword>
<dbReference type="SUPFAM" id="SSF53448">
    <property type="entry name" value="Nucleotide-diphospho-sugar transferases"/>
    <property type="match status" value="1"/>
</dbReference>
<evidence type="ECO:0000256" key="5">
    <source>
        <dbReference type="ARBA" id="ARBA00023136"/>
    </source>
</evidence>
<dbReference type="InterPro" id="IPR001173">
    <property type="entry name" value="Glyco_trans_2-like"/>
</dbReference>
<dbReference type="RefSeq" id="WP_023852588.1">
    <property type="nucleotide sequence ID" value="NZ_CP047166.1"/>
</dbReference>
<dbReference type="PANTHER" id="PTHR43646">
    <property type="entry name" value="GLYCOSYLTRANSFERASE"/>
    <property type="match status" value="1"/>
</dbReference>
<reference evidence="7 8" key="1">
    <citation type="submission" date="2019-12" db="EMBL/GenBank/DDBJ databases">
        <title>Complete Genome Sequence of a Quorum-Sensing Bacterium,Rhodobacteraceae bacterium C31, Isolated from a marine microalgae symbiotic bacteria.</title>
        <authorList>
            <person name="Zhang Y."/>
        </authorList>
    </citation>
    <scope>NUCLEOTIDE SEQUENCE [LARGE SCALE GENOMIC DNA]</scope>
    <source>
        <strain evidence="7 8">C31</strain>
    </source>
</reference>
<accession>A0ABX7FDD6</accession>
<keyword evidence="2" id="KW-1003">Cell membrane</keyword>